<dbReference type="GO" id="GO:0000724">
    <property type="term" value="P:double-strand break repair via homologous recombination"/>
    <property type="evidence" value="ECO:0007669"/>
    <property type="project" value="TreeGrafter"/>
</dbReference>
<dbReference type="CDD" id="cd04478">
    <property type="entry name" value="RPA2_DBD_D"/>
    <property type="match status" value="1"/>
</dbReference>
<dbReference type="InterPro" id="IPR014892">
    <property type="entry name" value="RPA_C"/>
</dbReference>
<dbReference type="OrthoDB" id="25571at2759"/>
<keyword evidence="5" id="KW-0539">Nucleus</keyword>
<dbReference type="GO" id="GO:0035861">
    <property type="term" value="C:site of double-strand break"/>
    <property type="evidence" value="ECO:0007669"/>
    <property type="project" value="TreeGrafter"/>
</dbReference>
<comment type="caution">
    <text evidence="9">The sequence shown here is derived from an EMBL/GenBank/DDBJ whole genome shotgun (WGS) entry which is preliminary data.</text>
</comment>
<keyword evidence="10" id="KW-1185">Reference proteome</keyword>
<dbReference type="PANTHER" id="PTHR13989">
    <property type="entry name" value="REPLICATION PROTEIN A-RELATED"/>
    <property type="match status" value="1"/>
</dbReference>
<comment type="subcellular location">
    <subcellularLocation>
        <location evidence="1">Nucleus</location>
    </subcellularLocation>
</comment>
<dbReference type="EMBL" id="MU157824">
    <property type="protein sequence ID" value="KAF9535278.1"/>
    <property type="molecule type" value="Genomic_DNA"/>
</dbReference>
<comment type="similarity">
    <text evidence="2">Belongs to the replication factor A protein 2 family.</text>
</comment>
<organism evidence="9 10">
    <name type="scientific">Crepidotus variabilis</name>
    <dbReference type="NCBI Taxonomy" id="179855"/>
    <lineage>
        <taxon>Eukaryota</taxon>
        <taxon>Fungi</taxon>
        <taxon>Dikarya</taxon>
        <taxon>Basidiomycota</taxon>
        <taxon>Agaricomycotina</taxon>
        <taxon>Agaricomycetes</taxon>
        <taxon>Agaricomycetidae</taxon>
        <taxon>Agaricales</taxon>
        <taxon>Agaricineae</taxon>
        <taxon>Crepidotaceae</taxon>
        <taxon>Crepidotus</taxon>
    </lineage>
</organism>
<proteinExistence type="inferred from homology"/>
<dbReference type="Proteomes" id="UP000807306">
    <property type="component" value="Unassembled WGS sequence"/>
</dbReference>
<dbReference type="SUPFAM" id="SSF46785">
    <property type="entry name" value="Winged helix' DNA-binding domain"/>
    <property type="match status" value="1"/>
</dbReference>
<evidence type="ECO:0000259" key="8">
    <source>
        <dbReference type="Pfam" id="PF08784"/>
    </source>
</evidence>
<dbReference type="InterPro" id="IPR036388">
    <property type="entry name" value="WH-like_DNA-bd_sf"/>
</dbReference>
<dbReference type="Pfam" id="PF08784">
    <property type="entry name" value="RPA_C"/>
    <property type="match status" value="1"/>
</dbReference>
<evidence type="ECO:0000256" key="4">
    <source>
        <dbReference type="ARBA" id="ARBA00023125"/>
    </source>
</evidence>
<dbReference type="Gene3D" id="1.10.10.10">
    <property type="entry name" value="Winged helix-like DNA-binding domain superfamily/Winged helix DNA-binding domain"/>
    <property type="match status" value="1"/>
</dbReference>
<dbReference type="GO" id="GO:0003697">
    <property type="term" value="F:single-stranded DNA binding"/>
    <property type="evidence" value="ECO:0007669"/>
    <property type="project" value="TreeGrafter"/>
</dbReference>
<evidence type="ECO:0000313" key="10">
    <source>
        <dbReference type="Proteomes" id="UP000807306"/>
    </source>
</evidence>
<evidence type="ECO:0000256" key="6">
    <source>
        <dbReference type="SAM" id="MobiDB-lite"/>
    </source>
</evidence>
<evidence type="ECO:0000256" key="3">
    <source>
        <dbReference type="ARBA" id="ARBA00022705"/>
    </source>
</evidence>
<dbReference type="PIRSF" id="PIRSF036949">
    <property type="entry name" value="RPA32"/>
    <property type="match status" value="1"/>
</dbReference>
<evidence type="ECO:0000256" key="2">
    <source>
        <dbReference type="ARBA" id="ARBA00007815"/>
    </source>
</evidence>
<keyword evidence="3" id="KW-0235">DNA replication</keyword>
<dbReference type="GO" id="GO:0006289">
    <property type="term" value="P:nucleotide-excision repair"/>
    <property type="evidence" value="ECO:0007669"/>
    <property type="project" value="TreeGrafter"/>
</dbReference>
<dbReference type="InterPro" id="IPR012340">
    <property type="entry name" value="NA-bd_OB-fold"/>
</dbReference>
<dbReference type="Gene3D" id="2.40.50.140">
    <property type="entry name" value="Nucleic acid-binding proteins"/>
    <property type="match status" value="1"/>
</dbReference>
<dbReference type="SUPFAM" id="SSF50249">
    <property type="entry name" value="Nucleic acid-binding proteins"/>
    <property type="match status" value="1"/>
</dbReference>
<dbReference type="GO" id="GO:0006260">
    <property type="term" value="P:DNA replication"/>
    <property type="evidence" value="ECO:0007669"/>
    <property type="project" value="UniProtKB-KW"/>
</dbReference>
<evidence type="ECO:0008006" key="11">
    <source>
        <dbReference type="Google" id="ProtNLM"/>
    </source>
</evidence>
<evidence type="ECO:0000259" key="7">
    <source>
        <dbReference type="Pfam" id="PF01336"/>
    </source>
</evidence>
<dbReference type="GO" id="GO:0005662">
    <property type="term" value="C:DNA replication factor A complex"/>
    <property type="evidence" value="ECO:0007669"/>
    <property type="project" value="TreeGrafter"/>
</dbReference>
<evidence type="ECO:0000256" key="1">
    <source>
        <dbReference type="ARBA" id="ARBA00004123"/>
    </source>
</evidence>
<accession>A0A9P6JWP8</accession>
<dbReference type="AlphaFoldDB" id="A0A9P6JWP8"/>
<keyword evidence="4" id="KW-0238">DNA-binding</keyword>
<dbReference type="InterPro" id="IPR036390">
    <property type="entry name" value="WH_DNA-bd_sf"/>
</dbReference>
<evidence type="ECO:0000313" key="9">
    <source>
        <dbReference type="EMBL" id="KAF9535278.1"/>
    </source>
</evidence>
<feature type="compositionally biased region" description="Gly residues" evidence="6">
    <location>
        <begin position="1"/>
        <end position="22"/>
    </location>
</feature>
<evidence type="ECO:0000256" key="5">
    <source>
        <dbReference type="ARBA" id="ARBA00023242"/>
    </source>
</evidence>
<dbReference type="InterPro" id="IPR014646">
    <property type="entry name" value="Rfa2/RPA32"/>
</dbReference>
<dbReference type="InterPro" id="IPR004365">
    <property type="entry name" value="NA-bd_OB_tRNA"/>
</dbReference>
<dbReference type="Pfam" id="PF01336">
    <property type="entry name" value="tRNA_anti-codon"/>
    <property type="match status" value="1"/>
</dbReference>
<dbReference type="InterPro" id="IPR040260">
    <property type="entry name" value="RFA2-like"/>
</dbReference>
<gene>
    <name evidence="9" type="ORF">CPB83DRAFT_1641</name>
</gene>
<dbReference type="PANTHER" id="PTHR13989:SF16">
    <property type="entry name" value="REPLICATION PROTEIN A2"/>
    <property type="match status" value="1"/>
</dbReference>
<name>A0A9P6JWP8_9AGAR</name>
<feature type="domain" description="OB" evidence="7">
    <location>
        <begin position="71"/>
        <end position="146"/>
    </location>
</feature>
<protein>
    <recommendedName>
        <fullName evidence="11">Replication protein A 32 kDa subunit</fullName>
    </recommendedName>
</protein>
<reference evidence="9" key="1">
    <citation type="submission" date="2020-11" db="EMBL/GenBank/DDBJ databases">
        <authorList>
            <consortium name="DOE Joint Genome Institute"/>
            <person name="Ahrendt S."/>
            <person name="Riley R."/>
            <person name="Andreopoulos W."/>
            <person name="Labutti K."/>
            <person name="Pangilinan J."/>
            <person name="Ruiz-Duenas F.J."/>
            <person name="Barrasa J.M."/>
            <person name="Sanchez-Garcia M."/>
            <person name="Camarero S."/>
            <person name="Miyauchi S."/>
            <person name="Serrano A."/>
            <person name="Linde D."/>
            <person name="Babiker R."/>
            <person name="Drula E."/>
            <person name="Ayuso-Fernandez I."/>
            <person name="Pacheco R."/>
            <person name="Padilla G."/>
            <person name="Ferreira P."/>
            <person name="Barriuso J."/>
            <person name="Kellner H."/>
            <person name="Castanera R."/>
            <person name="Alfaro M."/>
            <person name="Ramirez L."/>
            <person name="Pisabarro A.G."/>
            <person name="Kuo A."/>
            <person name="Tritt A."/>
            <person name="Lipzen A."/>
            <person name="He G."/>
            <person name="Yan M."/>
            <person name="Ng V."/>
            <person name="Cullen D."/>
            <person name="Martin F."/>
            <person name="Rosso M.-N."/>
            <person name="Henrissat B."/>
            <person name="Hibbett D."/>
            <person name="Martinez A.T."/>
            <person name="Grigoriev I.V."/>
        </authorList>
    </citation>
    <scope>NUCLEOTIDE SEQUENCE</scope>
    <source>
        <strain evidence="9">CBS 506.95</strain>
    </source>
</reference>
<sequence>MSQFGSGGGNFYNNNGGGGGGFETSPFGSPSRQKSDVAQSLRPFTIGQLQQATQLHSDAEWRVEGQEVGQVTVVGQVVSIQRQPTNHVFQLDDGTGLIEARRWIASTDEDGTPKDEIAEQRYIRVTGGLKSFGKKRYVNITSIRPISNSHEIYFHLLETMTVYLTLTRGSPHKGADGPVVKGEGGSSIANYSSQNAAAMEQFSNLPAFKRSIVQYILSQATREEGIHVGVIARAIGSSEADANQISQALDELMDEGIVFTTIDDSHFNVST</sequence>
<feature type="region of interest" description="Disordered" evidence="6">
    <location>
        <begin position="1"/>
        <end position="38"/>
    </location>
</feature>
<dbReference type="GO" id="GO:0000781">
    <property type="term" value="C:chromosome, telomeric region"/>
    <property type="evidence" value="ECO:0007669"/>
    <property type="project" value="TreeGrafter"/>
</dbReference>
<feature type="domain" description="Replication protein A C-terminal" evidence="8">
    <location>
        <begin position="164"/>
        <end position="264"/>
    </location>
</feature>